<evidence type="ECO:0000256" key="3">
    <source>
        <dbReference type="ARBA" id="ARBA00022643"/>
    </source>
</evidence>
<dbReference type="Gene3D" id="3.20.20.70">
    <property type="entry name" value="Aldolase class I"/>
    <property type="match status" value="1"/>
</dbReference>
<dbReference type="RefSeq" id="WP_261897835.1">
    <property type="nucleotide sequence ID" value="NZ_AP024896.1"/>
</dbReference>
<feature type="domain" description="NADH:flavin oxidoreductase/NADH oxidase N-terminal" evidence="7">
    <location>
        <begin position="9"/>
        <end position="362"/>
    </location>
</feature>
<protein>
    <submittedName>
        <fullName evidence="8">NADH:flavin oxidoreductase</fullName>
    </submittedName>
</protein>
<keyword evidence="3" id="KW-0288">FMN</keyword>
<accession>A0ABZ0QJI5</accession>
<dbReference type="InterPro" id="IPR044152">
    <property type="entry name" value="YqjM-like"/>
</dbReference>
<dbReference type="InterPro" id="IPR001155">
    <property type="entry name" value="OxRdtase_FMN_N"/>
</dbReference>
<dbReference type="InterPro" id="IPR013785">
    <property type="entry name" value="Aldolase_TIM"/>
</dbReference>
<dbReference type="Pfam" id="PF00724">
    <property type="entry name" value="Oxidored_FMN"/>
    <property type="match status" value="1"/>
</dbReference>
<evidence type="ECO:0000313" key="8">
    <source>
        <dbReference type="EMBL" id="WPC75862.1"/>
    </source>
</evidence>
<organism evidence="8 9">
    <name type="scientific">Vibrio porteresiae DSM 19223</name>
    <dbReference type="NCBI Taxonomy" id="1123496"/>
    <lineage>
        <taxon>Bacteria</taxon>
        <taxon>Pseudomonadati</taxon>
        <taxon>Pseudomonadota</taxon>
        <taxon>Gammaproteobacteria</taxon>
        <taxon>Vibrionales</taxon>
        <taxon>Vibrionaceae</taxon>
        <taxon>Vibrio</taxon>
    </lineage>
</organism>
<comment type="cofactor">
    <cofactor evidence="1">
        <name>FMN</name>
        <dbReference type="ChEBI" id="CHEBI:58210"/>
    </cofactor>
</comment>
<evidence type="ECO:0000313" key="9">
    <source>
        <dbReference type="Proteomes" id="UP001304071"/>
    </source>
</evidence>
<dbReference type="PANTHER" id="PTHR43303">
    <property type="entry name" value="NADPH DEHYDROGENASE C23G7.10C-RELATED"/>
    <property type="match status" value="1"/>
</dbReference>
<evidence type="ECO:0000256" key="1">
    <source>
        <dbReference type="ARBA" id="ARBA00001917"/>
    </source>
</evidence>
<proteinExistence type="predicted"/>
<sequence>MKSLPSSLLFQPYQLKNLNLKNRIVMAPMTRNFAIQGVVTDDISQYYRRRAENDVGLILSEATIVDRPAAHNDPRVPQFYGQQALAGWKHVIDSVHAVGGRMGPQLWHVGAVSGAAPGTAPPHDVESPSGLSAIESRHTPAGRAMSDEDIADTISAFAKAAASAKELGFDVVEVHGAHGYLLDQFFWSETNKRTDRYGGLSLRDRTTFAVELTKAMRESVGMDFPLIFRISQFKTFHYTTKLAHTPDELASWLQPLADAGVDVFDCSMRRFWEPEFPEIDGAKGLNLAGWAKEITGKTTIAVGSVGLSGDVIGALFDGEASQTESLDELIRRMENKEFDLIAIGRALLNDPYWAKKVKEGDYKSLRDFDPISMAKLI</sequence>
<dbReference type="Proteomes" id="UP001304071">
    <property type="component" value="Chromosome 2"/>
</dbReference>
<evidence type="ECO:0000259" key="7">
    <source>
        <dbReference type="Pfam" id="PF00724"/>
    </source>
</evidence>
<keyword evidence="5" id="KW-0560">Oxidoreductase</keyword>
<dbReference type="PANTHER" id="PTHR43303:SF4">
    <property type="entry name" value="NADPH DEHYDROGENASE C23G7.10C-RELATED"/>
    <property type="match status" value="1"/>
</dbReference>
<dbReference type="SUPFAM" id="SSF51395">
    <property type="entry name" value="FMN-linked oxidoreductases"/>
    <property type="match status" value="1"/>
</dbReference>
<keyword evidence="9" id="KW-1185">Reference proteome</keyword>
<evidence type="ECO:0000256" key="5">
    <source>
        <dbReference type="ARBA" id="ARBA00023002"/>
    </source>
</evidence>
<keyword evidence="2" id="KW-0285">Flavoprotein</keyword>
<gene>
    <name evidence="8" type="ORF">R8Z52_23390</name>
</gene>
<evidence type="ECO:0000256" key="4">
    <source>
        <dbReference type="ARBA" id="ARBA00022857"/>
    </source>
</evidence>
<feature type="region of interest" description="Disordered" evidence="6">
    <location>
        <begin position="114"/>
        <end position="145"/>
    </location>
</feature>
<name>A0ABZ0QJI5_9VIBR</name>
<reference evidence="8 9" key="1">
    <citation type="submission" date="2023-11" db="EMBL/GenBank/DDBJ databases">
        <title>Plant-associative lifestyle of Vibrio porteresiae and its evolutionary dynamics.</title>
        <authorList>
            <person name="Rameshkumar N."/>
            <person name="Kirti K."/>
        </authorList>
    </citation>
    <scope>NUCLEOTIDE SEQUENCE [LARGE SCALE GENOMIC DNA]</scope>
    <source>
        <strain evidence="8 9">MSSRF30</strain>
    </source>
</reference>
<evidence type="ECO:0000256" key="2">
    <source>
        <dbReference type="ARBA" id="ARBA00022630"/>
    </source>
</evidence>
<keyword evidence="4" id="KW-0521">NADP</keyword>
<evidence type="ECO:0000256" key="6">
    <source>
        <dbReference type="SAM" id="MobiDB-lite"/>
    </source>
</evidence>
<dbReference type="CDD" id="cd04747">
    <property type="entry name" value="OYE_like_5_FMN"/>
    <property type="match status" value="1"/>
</dbReference>
<dbReference type="EMBL" id="CP138204">
    <property type="protein sequence ID" value="WPC75862.1"/>
    <property type="molecule type" value="Genomic_DNA"/>
</dbReference>